<sequence>MHDSTRSEMGTLRTVALVRGAIHTLELRRGAAIVAVEGELLIRYRNAALASLGQLAPEQTLHLHEGEQYVAHERNGYAVSAAQTPGARFLLQEPPKPARAAWITLKRRLSRALAWLRARPQQSDTA</sequence>
<dbReference type="AlphaFoldDB" id="A0A7W9WQ44"/>
<evidence type="ECO:0008006" key="3">
    <source>
        <dbReference type="Google" id="ProtNLM"/>
    </source>
</evidence>
<gene>
    <name evidence="1" type="ORF">F4827_001549</name>
</gene>
<dbReference type="EMBL" id="JACHBW010000003">
    <property type="protein sequence ID" value="MBB6101715.1"/>
    <property type="molecule type" value="Genomic_DNA"/>
</dbReference>
<accession>A0A7W9WQ44</accession>
<protein>
    <recommendedName>
        <fullName evidence="3">DUF2917 domain-containing protein</fullName>
    </recommendedName>
</protein>
<evidence type="ECO:0000313" key="2">
    <source>
        <dbReference type="Proteomes" id="UP000571554"/>
    </source>
</evidence>
<name>A0A7W9WQ44_9BURK</name>
<keyword evidence="2" id="KW-1185">Reference proteome</keyword>
<evidence type="ECO:0000313" key="1">
    <source>
        <dbReference type="EMBL" id="MBB6101715.1"/>
    </source>
</evidence>
<organism evidence="1 2">
    <name type="scientific">Paraburkholderia bannensis</name>
    <dbReference type="NCBI Taxonomy" id="765414"/>
    <lineage>
        <taxon>Bacteria</taxon>
        <taxon>Pseudomonadati</taxon>
        <taxon>Pseudomonadota</taxon>
        <taxon>Betaproteobacteria</taxon>
        <taxon>Burkholderiales</taxon>
        <taxon>Burkholderiaceae</taxon>
        <taxon>Paraburkholderia</taxon>
    </lineage>
</organism>
<reference evidence="1 2" key="1">
    <citation type="submission" date="2020-08" db="EMBL/GenBank/DDBJ databases">
        <title>Above-ground endophytic microbial communities from plants in different locations in the United States.</title>
        <authorList>
            <person name="Frank C."/>
        </authorList>
    </citation>
    <scope>NUCLEOTIDE SEQUENCE [LARGE SCALE GENOMIC DNA]</scope>
    <source>
        <strain evidence="1 2">WP4_2_2</strain>
    </source>
</reference>
<proteinExistence type="predicted"/>
<dbReference type="Proteomes" id="UP000571554">
    <property type="component" value="Unassembled WGS sequence"/>
</dbReference>
<dbReference type="RefSeq" id="WP_183723349.1">
    <property type="nucleotide sequence ID" value="NZ_JACHBW010000003.1"/>
</dbReference>
<comment type="caution">
    <text evidence="1">The sequence shown here is derived from an EMBL/GenBank/DDBJ whole genome shotgun (WGS) entry which is preliminary data.</text>
</comment>